<dbReference type="AlphaFoldDB" id="A0A4Y2BYZ6"/>
<comment type="caution">
    <text evidence="1">The sequence shown here is derived from an EMBL/GenBank/DDBJ whole genome shotgun (WGS) entry which is preliminary data.</text>
</comment>
<reference evidence="1 2" key="1">
    <citation type="journal article" date="2019" name="Sci. Rep.">
        <title>Orb-weaving spider Araneus ventricosus genome elucidates the spidroin gene catalogue.</title>
        <authorList>
            <person name="Kono N."/>
            <person name="Nakamura H."/>
            <person name="Ohtoshi R."/>
            <person name="Moran D.A.P."/>
            <person name="Shinohara A."/>
            <person name="Yoshida Y."/>
            <person name="Fujiwara M."/>
            <person name="Mori M."/>
            <person name="Tomita M."/>
            <person name="Arakawa K."/>
        </authorList>
    </citation>
    <scope>NUCLEOTIDE SEQUENCE [LARGE SCALE GENOMIC DNA]</scope>
</reference>
<evidence type="ECO:0000313" key="1">
    <source>
        <dbReference type="EMBL" id="GBL96747.1"/>
    </source>
</evidence>
<evidence type="ECO:0000313" key="2">
    <source>
        <dbReference type="Proteomes" id="UP000499080"/>
    </source>
</evidence>
<accession>A0A4Y2BYZ6</accession>
<keyword evidence="2" id="KW-1185">Reference proteome</keyword>
<proteinExistence type="predicted"/>
<dbReference type="Proteomes" id="UP000499080">
    <property type="component" value="Unassembled WGS sequence"/>
</dbReference>
<dbReference type="EMBL" id="BGPR01000123">
    <property type="protein sequence ID" value="GBL96747.1"/>
    <property type="molecule type" value="Genomic_DNA"/>
</dbReference>
<name>A0A4Y2BYZ6_ARAVE</name>
<protein>
    <submittedName>
        <fullName evidence="1">Uncharacterized protein</fullName>
    </submittedName>
</protein>
<gene>
    <name evidence="1" type="ORF">AVEN_111876_1</name>
</gene>
<sequence>MHTLSLYVSMLYMPSRVANGLDSDVFEDDTGSKTRKTRLTCQCGQMREISEGHRKLKVVDGEFGLVKVTTCFEKKLREQNEKTEDNFETSLLRTEL</sequence>
<organism evidence="1 2">
    <name type="scientific">Araneus ventricosus</name>
    <name type="common">Orbweaver spider</name>
    <name type="synonym">Epeira ventricosa</name>
    <dbReference type="NCBI Taxonomy" id="182803"/>
    <lineage>
        <taxon>Eukaryota</taxon>
        <taxon>Metazoa</taxon>
        <taxon>Ecdysozoa</taxon>
        <taxon>Arthropoda</taxon>
        <taxon>Chelicerata</taxon>
        <taxon>Arachnida</taxon>
        <taxon>Araneae</taxon>
        <taxon>Araneomorphae</taxon>
        <taxon>Entelegynae</taxon>
        <taxon>Araneoidea</taxon>
        <taxon>Araneidae</taxon>
        <taxon>Araneus</taxon>
    </lineage>
</organism>